<feature type="region of interest" description="Disordered" evidence="7">
    <location>
        <begin position="371"/>
        <end position="439"/>
    </location>
</feature>
<feature type="region of interest" description="Disordered" evidence="7">
    <location>
        <begin position="1632"/>
        <end position="1674"/>
    </location>
</feature>
<feature type="compositionally biased region" description="Polar residues" evidence="7">
    <location>
        <begin position="1758"/>
        <end position="1774"/>
    </location>
</feature>
<dbReference type="Gene3D" id="3.40.50.1820">
    <property type="entry name" value="alpha/beta hydrolase"/>
    <property type="match status" value="1"/>
</dbReference>
<keyword evidence="9" id="KW-1185">Reference proteome</keyword>
<feature type="compositionally biased region" description="Polar residues" evidence="7">
    <location>
        <begin position="1400"/>
        <end position="1410"/>
    </location>
</feature>
<dbReference type="GeneID" id="87861630"/>
<feature type="compositionally biased region" description="Low complexity" evidence="7">
    <location>
        <begin position="2133"/>
        <end position="2146"/>
    </location>
</feature>
<keyword evidence="4" id="KW-0256">Endoplasmic reticulum</keyword>
<reference evidence="8" key="1">
    <citation type="journal article" date="2023" name="Mol. Phylogenet. Evol.">
        <title>Genome-scale phylogeny and comparative genomics of the fungal order Sordariales.</title>
        <authorList>
            <person name="Hensen N."/>
            <person name="Bonometti L."/>
            <person name="Westerberg I."/>
            <person name="Brannstrom I.O."/>
            <person name="Guillou S."/>
            <person name="Cros-Aarteil S."/>
            <person name="Calhoun S."/>
            <person name="Haridas S."/>
            <person name="Kuo A."/>
            <person name="Mondo S."/>
            <person name="Pangilinan J."/>
            <person name="Riley R."/>
            <person name="LaButti K."/>
            <person name="Andreopoulos B."/>
            <person name="Lipzen A."/>
            <person name="Chen C."/>
            <person name="Yan M."/>
            <person name="Daum C."/>
            <person name="Ng V."/>
            <person name="Clum A."/>
            <person name="Steindorff A."/>
            <person name="Ohm R.A."/>
            <person name="Martin F."/>
            <person name="Silar P."/>
            <person name="Natvig D.O."/>
            <person name="Lalanne C."/>
            <person name="Gautier V."/>
            <person name="Ament-Velasquez S.L."/>
            <person name="Kruys A."/>
            <person name="Hutchinson M.I."/>
            <person name="Powell A.J."/>
            <person name="Barry K."/>
            <person name="Miller A.N."/>
            <person name="Grigoriev I.V."/>
            <person name="Debuchy R."/>
            <person name="Gladieux P."/>
            <person name="Hiltunen Thoren M."/>
            <person name="Johannesson H."/>
        </authorList>
    </citation>
    <scope>NUCLEOTIDE SEQUENCE</scope>
    <source>
        <strain evidence="8">CBS 560.94</strain>
    </source>
</reference>
<dbReference type="InterPro" id="IPR052374">
    <property type="entry name" value="SERAC1"/>
</dbReference>
<feature type="region of interest" description="Disordered" evidence="7">
    <location>
        <begin position="650"/>
        <end position="671"/>
    </location>
</feature>
<feature type="region of interest" description="Disordered" evidence="7">
    <location>
        <begin position="1014"/>
        <end position="1086"/>
    </location>
</feature>
<evidence type="ECO:0000313" key="9">
    <source>
        <dbReference type="Proteomes" id="UP001278500"/>
    </source>
</evidence>
<dbReference type="PANTHER" id="PTHR48182">
    <property type="entry name" value="PROTEIN SERAC1"/>
    <property type="match status" value="1"/>
</dbReference>
<feature type="compositionally biased region" description="Low complexity" evidence="7">
    <location>
        <begin position="2044"/>
        <end position="2060"/>
    </location>
</feature>
<feature type="compositionally biased region" description="Polar residues" evidence="7">
    <location>
        <begin position="1551"/>
        <end position="1565"/>
    </location>
</feature>
<feature type="compositionally biased region" description="Gly residues" evidence="7">
    <location>
        <begin position="657"/>
        <end position="666"/>
    </location>
</feature>
<sequence length="2186" mass="234257">LTSYLQGSVNKQISRFEVTAVYTHPQATADIVLVHGLNGHPEKTWTAANGVFWPTDLLPASLELKNQHANVLVYGYNADVYSRGTNTPSNNFIHQHAQSLVTSLTSFRKSEGTERLPIIWVVHSLGGIVTKRALLYSNDIRAHQQEDLRSVFVSTYAIIFLGTPHQGSDLATWGRMLQAMSDAVIPRRFFETESVLLKSLKRDNETLQGINNHFLDIYQRFKIHMVHENHTTDLRGTRALVVDANSASPQLQGVIYYGIEATHSGMCKFDGQNAPGYRNVSTAITEWVAVARTVIDIRWEAEEEERKKRAADEYYERSVQAMQSYRRSHSPGYSNQQFPSIGRFRRSPSSCYGHDHDCGYGRNETLLLQHRPHGQQRPPELLPPLPSSSSRSALSTREPTLVLEPGDISPSQPVDGNNDDPITTITTDIQPQSQPQAPLTPQHPEPLFIHPDSFRPNSFFIGREDELRGLHEMLQDRRRRLEGTSAVLIQCLPGGGKTHLAREYVYRYREHYPGGVYWVRAKSRGEVESGYWRVVRMEIMRDTTENQMGVGVTGVENLREDPKTMVQVVKAWFNSHRDWLLVLDGIQFDIPGLSEFIPDAKHTSIIYTSTERAVTGDPRFDNPQVMELGLLTPRQAVQLLLTELDRASVSTPSNMGNGKGKGGKNAHGGWKDEEEEKRALELVNLMGRLPLMIHVAAQHLKATREPLARYLAGWRASKPKQVGNLHAYKKVREQLDARGNSAALNLVGVLVWWEQLVPVEMVVFGLPALSRDTPVKTCDASHRKTTLNNTLKVLIKFALIERTTESDDSITPLTRSPSAASGSSRTSANRSLDTPGGNYYRIYSDSSDSLDLLRIHSVIQAFFIETLAEEKTAVAWLERAAAVWCRSFDEAHRRIDEARKSVVVGGGGGGGGGEHEGFEVSPRVGVPDDYRRYCIHGQKLLQNIERFGNEKRDPERRLEKWRWMVRQRVEEAGRGVEELSRLDRLGRVGGGVSGEQEGREGRWGQGLEVVSVFDRNSGSRGGSSVSETDSTATTAPSHESQEEGHVGPGSWESAFGGAELDEGFTPMESPSSYHHSTSGGRQRPSNLTMTISGQAALGPFPWREMGMEVTAPYPTEGVMPPTPGLDNKIRNMLEDERTVVPAAVSDYYEPVDEQPLDEVDQAALTPIVETPSVYTALDGLEIPTPALETGLFEEWNAVIPNHRVIKKQEARRYRDRAGSWRDVRTVGDPRVGVTLDVAVGSLAGKPGTSAAGVVPVWPPHRKRRVTAQTQSEAQLELNKIRQKAAGTQAVVAQAQAQAVNEGVSGGLGDNLTLPMPSRKTSGGGLSAASDLSPPTPSSSGLLSPSGWLKRLREGFGSSVQSVPTAVGSTSPSMPLGQQLSQSAPQEDELMIVPGPIFRGSRTSRSSPANHTSSPFPPPSFAATADLDESAVRLPRSAHGFSEPPSQVSWDQDADYLSSSQPVGALPQWDRLPRNTTPGQGLNRQSNVPPPLHPVTGLPYPTVATRPGPSPLMVPGAVPGHVPTGYSSQPMSRDPSHQSSASGVGQSSGGANNHSPSPLSLSMQSVNGFSSSEPMVMGVSKPRPLVSAGKVAAGSSSLGMNNNSSPAVPGTNVNLGNRPSLMQLQMPLMPININAPGSGAGRLSSQKIQQAQQQQHRPASYTETEPSPRMEDAFPDVDTSYSRWEQMHAPGHHQSASSYQSPTAGGHAHKKSTSSTGPGQVTTASSSAPHPQPAPAILWRNLGRGLTRRRTKERIQNVLGANNGRSQSASPSAFPTGSRRGSGQHSGSGQQHPLASSVTSTATVGSAAQSQGYGGSLDLVASISNMGGQFPATPASAASAMPSTSAPPQRPSIGSLYAVASSPVPPPSLQEPRSSSPAVGTGAGAGAGILLSDGTIFQFPSTSSVASPLTPMTMTNVSTGSPIVGPAGREMDVEPDTGVFHGMEEDFNNDLHGFPPPGSPVASGVAWEVQQSSPRPMATPVQGGVMNAGLGAAPGSVVTPPMPPTPPTATGLGIARRKRIVHQLTSGSAPGLRSPNPNTPPLHASLPTLPSGSPLGSVPLPQGTVTSPPIPVPASSTRPVVNPNSPSVRGTRTRTRARSGSSPGPWRPSSMSSMSMGTLHRPWGHGHGAGGTGSASLSRSGSPSLGTIDAGRLSPRQAQHRKEGGTSGDEGAGAGSGGGTGLGILPP</sequence>
<evidence type="ECO:0000256" key="1">
    <source>
        <dbReference type="ARBA" id="ARBA00004173"/>
    </source>
</evidence>
<dbReference type="Proteomes" id="UP001278500">
    <property type="component" value="Unassembled WGS sequence"/>
</dbReference>
<dbReference type="SUPFAM" id="SSF53474">
    <property type="entry name" value="alpha/beta-Hydrolases"/>
    <property type="match status" value="1"/>
</dbReference>
<dbReference type="PANTHER" id="PTHR48182:SF2">
    <property type="entry name" value="PROTEIN SERAC1"/>
    <property type="match status" value="1"/>
</dbReference>
<evidence type="ECO:0000256" key="4">
    <source>
        <dbReference type="ARBA" id="ARBA00022824"/>
    </source>
</evidence>
<dbReference type="Gene3D" id="3.40.50.300">
    <property type="entry name" value="P-loop containing nucleotide triphosphate hydrolases"/>
    <property type="match status" value="1"/>
</dbReference>
<dbReference type="EMBL" id="JAUEPP010000003">
    <property type="protein sequence ID" value="KAK3347489.1"/>
    <property type="molecule type" value="Genomic_DNA"/>
</dbReference>
<evidence type="ECO:0000256" key="7">
    <source>
        <dbReference type="SAM" id="MobiDB-lite"/>
    </source>
</evidence>
<protein>
    <recommendedName>
        <fullName evidence="10">DUF676 domain-containing protein</fullName>
    </recommendedName>
</protein>
<dbReference type="InterPro" id="IPR029058">
    <property type="entry name" value="AB_hydrolase_fold"/>
</dbReference>
<feature type="compositionally biased region" description="Low complexity" evidence="7">
    <location>
        <begin position="2097"/>
        <end position="2116"/>
    </location>
</feature>
<keyword evidence="5" id="KW-0496">Mitochondrion</keyword>
<evidence type="ECO:0000313" key="8">
    <source>
        <dbReference type="EMBL" id="KAK3347489.1"/>
    </source>
</evidence>
<organism evidence="8 9">
    <name type="scientific">Neurospora tetraspora</name>
    <dbReference type="NCBI Taxonomy" id="94610"/>
    <lineage>
        <taxon>Eukaryota</taxon>
        <taxon>Fungi</taxon>
        <taxon>Dikarya</taxon>
        <taxon>Ascomycota</taxon>
        <taxon>Pezizomycotina</taxon>
        <taxon>Sordariomycetes</taxon>
        <taxon>Sordariomycetidae</taxon>
        <taxon>Sordariales</taxon>
        <taxon>Sordariaceae</taxon>
        <taxon>Neurospora</taxon>
    </lineage>
</organism>
<feature type="compositionally biased region" description="Low complexity" evidence="7">
    <location>
        <begin position="1776"/>
        <end position="1802"/>
    </location>
</feature>
<feature type="compositionally biased region" description="Low complexity" evidence="7">
    <location>
        <begin position="1832"/>
        <end position="1846"/>
    </location>
</feature>
<feature type="compositionally biased region" description="Low complexity" evidence="7">
    <location>
        <begin position="815"/>
        <end position="831"/>
    </location>
</feature>
<dbReference type="GO" id="GO:0005739">
    <property type="term" value="C:mitochondrion"/>
    <property type="evidence" value="ECO:0007669"/>
    <property type="project" value="UniProtKB-SubCell"/>
</dbReference>
<feature type="region of interest" description="Disordered" evidence="7">
    <location>
        <begin position="808"/>
        <end position="832"/>
    </location>
</feature>
<feature type="compositionally biased region" description="Low complexity" evidence="7">
    <location>
        <begin position="1326"/>
        <end position="1345"/>
    </location>
</feature>
<feature type="compositionally biased region" description="Polar residues" evidence="7">
    <location>
        <begin position="2073"/>
        <end position="2087"/>
    </location>
</feature>
<feature type="region of interest" description="Disordered" evidence="7">
    <location>
        <begin position="1313"/>
        <end position="1345"/>
    </location>
</feature>
<dbReference type="GO" id="GO:0005783">
    <property type="term" value="C:endoplasmic reticulum"/>
    <property type="evidence" value="ECO:0007669"/>
    <property type="project" value="UniProtKB-SubCell"/>
</dbReference>
<feature type="compositionally biased region" description="Low complexity" evidence="7">
    <location>
        <begin position="1645"/>
        <end position="1654"/>
    </location>
</feature>
<feature type="compositionally biased region" description="Low complexity" evidence="7">
    <location>
        <begin position="419"/>
        <end position="436"/>
    </location>
</feature>
<evidence type="ECO:0000256" key="3">
    <source>
        <dbReference type="ARBA" id="ARBA00004370"/>
    </source>
</evidence>
<comment type="subcellular location">
    <subcellularLocation>
        <location evidence="2">Endoplasmic reticulum</location>
    </subcellularLocation>
    <subcellularLocation>
        <location evidence="3">Membrane</location>
    </subcellularLocation>
    <subcellularLocation>
        <location evidence="1">Mitochondrion</location>
    </subcellularLocation>
</comment>
<proteinExistence type="predicted"/>
<feature type="compositionally biased region" description="Polar residues" evidence="7">
    <location>
        <begin position="1027"/>
        <end position="1038"/>
    </location>
</feature>
<dbReference type="SUPFAM" id="SSF52540">
    <property type="entry name" value="P-loop containing nucleoside triphosphate hydrolases"/>
    <property type="match status" value="1"/>
</dbReference>
<feature type="non-terminal residue" evidence="8">
    <location>
        <position position="1"/>
    </location>
</feature>
<comment type="caution">
    <text evidence="8">The sequence shown here is derived from an EMBL/GenBank/DDBJ whole genome shotgun (WGS) entry which is preliminary data.</text>
</comment>
<dbReference type="InterPro" id="IPR027417">
    <property type="entry name" value="P-loop_NTPase"/>
</dbReference>
<gene>
    <name evidence="8" type="ORF">B0H65DRAFT_423733</name>
</gene>
<feature type="region of interest" description="Disordered" evidence="7">
    <location>
        <begin position="1359"/>
        <end position="1422"/>
    </location>
</feature>
<feature type="compositionally biased region" description="Polar residues" evidence="7">
    <location>
        <begin position="1068"/>
        <end position="1086"/>
    </location>
</feature>
<evidence type="ECO:0000256" key="2">
    <source>
        <dbReference type="ARBA" id="ARBA00004240"/>
    </source>
</evidence>
<feature type="compositionally biased region" description="Polar residues" evidence="7">
    <location>
        <begin position="1473"/>
        <end position="1486"/>
    </location>
</feature>
<feature type="compositionally biased region" description="Low complexity" evidence="7">
    <location>
        <begin position="387"/>
        <end position="399"/>
    </location>
</feature>
<keyword evidence="6" id="KW-0472">Membrane</keyword>
<dbReference type="GO" id="GO:0016020">
    <property type="term" value="C:membrane"/>
    <property type="evidence" value="ECO:0007669"/>
    <property type="project" value="UniProtKB-SubCell"/>
</dbReference>
<feature type="compositionally biased region" description="Polar residues" evidence="7">
    <location>
        <begin position="1693"/>
        <end position="1702"/>
    </location>
</feature>
<feature type="region of interest" description="Disordered" evidence="7">
    <location>
        <begin position="2024"/>
        <end position="2186"/>
    </location>
</feature>
<feature type="region of interest" description="Disordered" evidence="7">
    <location>
        <begin position="1686"/>
        <end position="1735"/>
    </location>
</feature>
<reference evidence="8" key="2">
    <citation type="submission" date="2023-06" db="EMBL/GenBank/DDBJ databases">
        <authorList>
            <consortium name="Lawrence Berkeley National Laboratory"/>
            <person name="Haridas S."/>
            <person name="Hensen N."/>
            <person name="Bonometti L."/>
            <person name="Westerberg I."/>
            <person name="Brannstrom I.O."/>
            <person name="Guillou S."/>
            <person name="Cros-Aarteil S."/>
            <person name="Calhoun S."/>
            <person name="Kuo A."/>
            <person name="Mondo S."/>
            <person name="Pangilinan J."/>
            <person name="Riley R."/>
            <person name="Labutti K."/>
            <person name="Andreopoulos B."/>
            <person name="Lipzen A."/>
            <person name="Chen C."/>
            <person name="Yanf M."/>
            <person name="Daum C."/>
            <person name="Ng V."/>
            <person name="Clum A."/>
            <person name="Steindorff A."/>
            <person name="Ohm R."/>
            <person name="Martin F."/>
            <person name="Silar P."/>
            <person name="Natvig D."/>
            <person name="Lalanne C."/>
            <person name="Gautier V."/>
            <person name="Ament-Velasquez S.L."/>
            <person name="Kruys A."/>
            <person name="Hutchinson M.I."/>
            <person name="Powell A.J."/>
            <person name="Barry K."/>
            <person name="Miller A.N."/>
            <person name="Grigoriev I.V."/>
            <person name="Debuchy R."/>
            <person name="Gladieux P."/>
            <person name="Thoren M.H."/>
            <person name="Johannesson H."/>
        </authorList>
    </citation>
    <scope>NUCLEOTIDE SEQUENCE</scope>
    <source>
        <strain evidence="8">CBS 560.94</strain>
    </source>
</reference>
<evidence type="ECO:0008006" key="10">
    <source>
        <dbReference type="Google" id="ProtNLM"/>
    </source>
</evidence>
<feature type="compositionally biased region" description="Polar residues" evidence="7">
    <location>
        <begin position="1712"/>
        <end position="1722"/>
    </location>
</feature>
<dbReference type="RefSeq" id="XP_062682571.1">
    <property type="nucleotide sequence ID" value="XM_062824476.1"/>
</dbReference>
<evidence type="ECO:0000256" key="6">
    <source>
        <dbReference type="ARBA" id="ARBA00023136"/>
    </source>
</evidence>
<feature type="compositionally biased region" description="Polar residues" evidence="7">
    <location>
        <begin position="1359"/>
        <end position="1384"/>
    </location>
</feature>
<feature type="compositionally biased region" description="Gly residues" evidence="7">
    <location>
        <begin position="2164"/>
        <end position="2186"/>
    </location>
</feature>
<evidence type="ECO:0000256" key="5">
    <source>
        <dbReference type="ARBA" id="ARBA00023128"/>
    </source>
</evidence>
<feature type="compositionally biased region" description="Low complexity" evidence="7">
    <location>
        <begin position="1536"/>
        <end position="1550"/>
    </location>
</feature>
<feature type="region of interest" description="Disordered" evidence="7">
    <location>
        <begin position="1756"/>
        <end position="1802"/>
    </location>
</feature>
<accession>A0AAE0JHA0</accession>
<name>A0AAE0JHA0_9PEZI</name>
<feature type="region of interest" description="Disordered" evidence="7">
    <location>
        <begin position="1436"/>
        <end position="1565"/>
    </location>
</feature>
<feature type="region of interest" description="Disordered" evidence="7">
    <location>
        <begin position="1832"/>
        <end position="1880"/>
    </location>
</feature>